<keyword evidence="4" id="KW-0378">Hydrolase</keyword>
<feature type="domain" description="YhaN AAA" evidence="3">
    <location>
        <begin position="1"/>
        <end position="48"/>
    </location>
</feature>
<dbReference type="InterPro" id="IPR027417">
    <property type="entry name" value="P-loop_NTPase"/>
</dbReference>
<keyword evidence="4" id="KW-0269">Exonuclease</keyword>
<protein>
    <submittedName>
        <fullName evidence="4">DNA repair exonuclease SbcCD ATPase subunit</fullName>
    </submittedName>
</protein>
<dbReference type="InterPro" id="IPR038734">
    <property type="entry name" value="YhaN_AAA"/>
</dbReference>
<dbReference type="Gene3D" id="3.40.50.300">
    <property type="entry name" value="P-loop containing nucleotide triphosphate hydrolases"/>
    <property type="match status" value="2"/>
</dbReference>
<dbReference type="AlphaFoldDB" id="A0A318RCW5"/>
<comment type="caution">
    <text evidence="4">The sequence shown here is derived from an EMBL/GenBank/DDBJ whole genome shotgun (WGS) entry which is preliminary data.</text>
</comment>
<dbReference type="EMBL" id="QJSP01000021">
    <property type="protein sequence ID" value="PYE12623.1"/>
    <property type="molecule type" value="Genomic_DNA"/>
</dbReference>
<organism evidence="4 5">
    <name type="scientific">Williamsia limnetica</name>
    <dbReference type="NCBI Taxonomy" id="882452"/>
    <lineage>
        <taxon>Bacteria</taxon>
        <taxon>Bacillati</taxon>
        <taxon>Actinomycetota</taxon>
        <taxon>Actinomycetes</taxon>
        <taxon>Mycobacteriales</taxon>
        <taxon>Nocardiaceae</taxon>
        <taxon>Williamsia</taxon>
    </lineage>
</organism>
<evidence type="ECO:0000259" key="3">
    <source>
        <dbReference type="Pfam" id="PF13514"/>
    </source>
</evidence>
<accession>A0A318RCW5</accession>
<keyword evidence="5" id="KW-1185">Reference proteome</keyword>
<keyword evidence="1" id="KW-0175">Coiled coil</keyword>
<evidence type="ECO:0000313" key="4">
    <source>
        <dbReference type="EMBL" id="PYE12623.1"/>
    </source>
</evidence>
<dbReference type="RefSeq" id="WP_110472400.1">
    <property type="nucleotide sequence ID" value="NZ_QJSP01000021.1"/>
</dbReference>
<keyword evidence="4" id="KW-0540">Nuclease</keyword>
<evidence type="ECO:0000313" key="5">
    <source>
        <dbReference type="Proteomes" id="UP000247591"/>
    </source>
</evidence>
<name>A0A318RCW5_WILLI</name>
<dbReference type="Proteomes" id="UP000247591">
    <property type="component" value="Unassembled WGS sequence"/>
</dbReference>
<sequence>MKLHRLRLGHFRGVVEREVQFAERGVTIVEGANEAGKSSMIEALDLLLEVRSDSKSSKVRAVSPAGVDAGTVIEADISCGGYRFTYTKQYNKAARTELVIHEPAPEQLSGRTAHDKVSAILADQVDATLFKALRLLQAGDPTVGDLAASAALSRALDAAAGTTGAGTGAVDGEGDAMLLDAVRAEYERYFTAGQGRPARELASAATRLEEALALSNELAAAMEQLGDDHARLETLTGHRRELANSLELAHVELSTLAERSAESIGLQRQHAEAMSAAALLRSRLRLHERDVAQRTASRKRIADCDRAADVVMRAIATLERKDAEVAAAVADIERELDEHRLADTEAGVAVRTARAAAHAANLSARRDELTALLARVDEVSVALSARQREVAGLVHDRGDLEHIEELTQTVTITRAQLESAAATMNVHQLGDAPVTVNGAETGDCDLAITGDTVVEVAGVVRITLSAGAESASLIDRFSRAERELADALATLGVAGVAELRGLVRARERAEAEVDSLRCRLAEIIAGGDDRVLRAELSELDGRLGVLAVTDPDVPDVDEAERRAGIAAARLASAVQRTAELRSEHRGVDSELRILRARQEELVAERAELARQEHELNRLDEDEEPGRDDDPDRLRERLVAELSHAEAEVRRIAARIDDADLESLELQHANMLAVVERGEPRLAELGNQIAELRTRIEIRRDDGKLDQVHQAETELDGARGDFDRINTRAQAARLLLRTLERHRDATRRTYVQPFTDQILRLGKVVFGPTLQVGVDEELRITTRTVGGVTVHHDALSGGAKEQLGIISRLACAMLVDPADGVPVIIDDALGYTDPERLASMGAVLGHAGRHTQVIVLTCTPSRYSSVGGAHLVAV</sequence>
<gene>
    <name evidence="4" type="ORF">DFR67_12153</name>
</gene>
<reference evidence="4 5" key="1">
    <citation type="submission" date="2018-06" db="EMBL/GenBank/DDBJ databases">
        <title>Genomic Encyclopedia of Type Strains, Phase IV (KMG-IV): sequencing the most valuable type-strain genomes for metagenomic binning, comparative biology and taxonomic classification.</title>
        <authorList>
            <person name="Goeker M."/>
        </authorList>
    </citation>
    <scope>NUCLEOTIDE SEQUENCE [LARGE SCALE GENOMIC DNA]</scope>
    <source>
        <strain evidence="4 5">DSM 45521</strain>
    </source>
</reference>
<dbReference type="Pfam" id="PF13514">
    <property type="entry name" value="AAA_27"/>
    <property type="match status" value="1"/>
</dbReference>
<evidence type="ECO:0000256" key="2">
    <source>
        <dbReference type="SAM" id="MobiDB-lite"/>
    </source>
</evidence>
<dbReference type="GO" id="GO:0004527">
    <property type="term" value="F:exonuclease activity"/>
    <property type="evidence" value="ECO:0007669"/>
    <property type="project" value="UniProtKB-KW"/>
</dbReference>
<evidence type="ECO:0000256" key="1">
    <source>
        <dbReference type="SAM" id="Coils"/>
    </source>
</evidence>
<dbReference type="OrthoDB" id="3177877at2"/>
<feature type="region of interest" description="Disordered" evidence="2">
    <location>
        <begin position="613"/>
        <end position="632"/>
    </location>
</feature>
<dbReference type="PANTHER" id="PTHR41259:SF1">
    <property type="entry name" value="DOUBLE-STRAND BREAK REPAIR RAD50 ATPASE, PUTATIVE-RELATED"/>
    <property type="match status" value="1"/>
</dbReference>
<feature type="coiled-coil region" evidence="1">
    <location>
        <begin position="499"/>
        <end position="526"/>
    </location>
</feature>
<dbReference type="SUPFAM" id="SSF52540">
    <property type="entry name" value="P-loop containing nucleoside triphosphate hydrolases"/>
    <property type="match status" value="1"/>
</dbReference>
<proteinExistence type="predicted"/>
<dbReference type="PANTHER" id="PTHR41259">
    <property type="entry name" value="DOUBLE-STRAND BREAK REPAIR RAD50 ATPASE, PUTATIVE-RELATED"/>
    <property type="match status" value="1"/>
</dbReference>